<name>A0A1D3UQ63_TANFO</name>
<dbReference type="InterPro" id="IPR039910">
    <property type="entry name" value="D15-like"/>
</dbReference>
<dbReference type="Proteomes" id="UP000182057">
    <property type="component" value="Unassembled WGS sequence"/>
</dbReference>
<accession>A0A1D3UQ63</accession>
<reference evidence="7 8" key="1">
    <citation type="submission" date="2016-09" db="EMBL/GenBank/DDBJ databases">
        <authorList>
            <person name="Capua I."/>
            <person name="De Benedictis P."/>
            <person name="Joannis T."/>
            <person name="Lombin L.H."/>
            <person name="Cattoli G."/>
        </authorList>
    </citation>
    <scope>NUCLEOTIDE SEQUENCE [LARGE SCALE GENOMIC DNA]</scope>
    <source>
        <strain evidence="7 8">UB20</strain>
    </source>
</reference>
<dbReference type="PANTHER" id="PTHR12815:SF47">
    <property type="entry name" value="TRANSLOCATION AND ASSEMBLY MODULE SUBUNIT TAMA"/>
    <property type="match status" value="1"/>
</dbReference>
<keyword evidence="4" id="KW-0472">Membrane</keyword>
<evidence type="ECO:0000256" key="4">
    <source>
        <dbReference type="ARBA" id="ARBA00023136"/>
    </source>
</evidence>
<dbReference type="OrthoDB" id="9814535at2"/>
<evidence type="ECO:0000256" key="1">
    <source>
        <dbReference type="ARBA" id="ARBA00004370"/>
    </source>
</evidence>
<keyword evidence="3" id="KW-0732">Signal</keyword>
<evidence type="ECO:0000256" key="5">
    <source>
        <dbReference type="ARBA" id="ARBA00023237"/>
    </source>
</evidence>
<protein>
    <submittedName>
        <fullName evidence="7">Outer membrane protein assembly factor BamA</fullName>
    </submittedName>
</protein>
<evidence type="ECO:0000256" key="3">
    <source>
        <dbReference type="ARBA" id="ARBA00022729"/>
    </source>
</evidence>
<evidence type="ECO:0000313" key="7">
    <source>
        <dbReference type="EMBL" id="SCQ22406.1"/>
    </source>
</evidence>
<proteinExistence type="predicted"/>
<comment type="subcellular location">
    <subcellularLocation>
        <location evidence="1">Membrane</location>
    </subcellularLocation>
</comment>
<dbReference type="InterPro" id="IPR000184">
    <property type="entry name" value="Bac_surfAg_D15"/>
</dbReference>
<feature type="domain" description="Bacterial surface antigen (D15)" evidence="6">
    <location>
        <begin position="560"/>
        <end position="751"/>
    </location>
</feature>
<dbReference type="RefSeq" id="WP_074449943.1">
    <property type="nucleotide sequence ID" value="NZ_FMMM01000060.1"/>
</dbReference>
<dbReference type="Pfam" id="PF01103">
    <property type="entry name" value="Omp85"/>
    <property type="match status" value="1"/>
</dbReference>
<organism evidence="7 8">
    <name type="scientific">Tannerella forsythia</name>
    <name type="common">Bacteroides forsythus</name>
    <dbReference type="NCBI Taxonomy" id="28112"/>
    <lineage>
        <taxon>Bacteria</taxon>
        <taxon>Pseudomonadati</taxon>
        <taxon>Bacteroidota</taxon>
        <taxon>Bacteroidia</taxon>
        <taxon>Bacteroidales</taxon>
        <taxon>Tannerellaceae</taxon>
        <taxon>Tannerella</taxon>
    </lineage>
</organism>
<dbReference type="PANTHER" id="PTHR12815">
    <property type="entry name" value="SORTING AND ASSEMBLY MACHINERY SAMM50 PROTEIN FAMILY MEMBER"/>
    <property type="match status" value="1"/>
</dbReference>
<dbReference type="AlphaFoldDB" id="A0A1D3UQ63"/>
<keyword evidence="2" id="KW-0812">Transmembrane</keyword>
<sequence length="769" mass="87853">MNSWIGTGIVGLLLGGLCACSTTKNLPKGEVLYTGIESITVTDREHVREADEVLGKVEEALAYPPNNALLGSSSKRTPFPLGLWMYNAHVNKKGAFHEWMFRWLAAKPVFISTVTPATRARVAQNLLRENGYFTGTASCEIVPNEKDSLKAGVRYEITLNEPYTLDSIFYRRMQNRGDTLLKLQEDKRLLRKGDRFSIETLEAERQRLATIMRNNGYYFFRPEYIIYQADSSLREKKVDLRVGLKQGVPETLLRPWNIGRISIYLSGYDNEMPTDSISYKDLTIYYENRLRVKPSVLYKQLQFTCGELYSLEKQTETQLALSRLGIFRYTDMQYMPTDSSHTSDTMNVQIYTSYDYPFNSRFEIKATMNDNNYAGPGIVLGVTRRNMFGGGETLAASLFGSYEWQTGVRAAGHTGMMNNYEVGAKGTLTFPRLVLPRLGRGSYDFSASTRMDAQISQLNRAHFFRQLVFGGSLAYEFVPNPIRRHTFTPVRLTFSRLLHTTQRFDSIVSLNPSVRQSLQDQFFPAIEYSYTLDNSSVREERSKTWWRFSVSEAGNLLSGAYALFGRRFNDEKRLLGNPFSQFLKVTTELRYNHYINRNHRLAFRVGGGVIYSYGNTLQAPYGEQFYVGGANSIRAFTIRSVGPGRFAPDRDNPYAYIDQIGDIKFEANAEYRFRLVGDLDGAVYLDMGNVWLMRNDRARPGGQLKWKHFLNDIATGTGVGFRYDMDVLVFRFDIGYALHFPYSTDRRGYFNAPSLRDALGFHLALGYPF</sequence>
<keyword evidence="5" id="KW-0998">Cell outer membrane</keyword>
<evidence type="ECO:0000313" key="8">
    <source>
        <dbReference type="Proteomes" id="UP000182057"/>
    </source>
</evidence>
<gene>
    <name evidence="7" type="primary">bamA_2</name>
    <name evidence="7" type="ORF">TFUB20_01706</name>
</gene>
<evidence type="ECO:0000259" key="6">
    <source>
        <dbReference type="Pfam" id="PF01103"/>
    </source>
</evidence>
<dbReference type="GO" id="GO:0019867">
    <property type="term" value="C:outer membrane"/>
    <property type="evidence" value="ECO:0007669"/>
    <property type="project" value="InterPro"/>
</dbReference>
<dbReference type="Gene3D" id="2.40.160.50">
    <property type="entry name" value="membrane protein fhac: a member of the omp85/tpsb transporter family"/>
    <property type="match status" value="1"/>
</dbReference>
<dbReference type="EMBL" id="FMMM01000060">
    <property type="protein sequence ID" value="SCQ22406.1"/>
    <property type="molecule type" value="Genomic_DNA"/>
</dbReference>
<evidence type="ECO:0000256" key="2">
    <source>
        <dbReference type="ARBA" id="ARBA00022692"/>
    </source>
</evidence>